<dbReference type="GO" id="GO:0005840">
    <property type="term" value="C:ribosome"/>
    <property type="evidence" value="ECO:0007669"/>
    <property type="project" value="UniProtKB-KW"/>
</dbReference>
<evidence type="ECO:0000256" key="2">
    <source>
        <dbReference type="ARBA" id="ARBA00022730"/>
    </source>
</evidence>
<keyword evidence="9" id="KW-1185">Reference proteome</keyword>
<sequence length="122" mass="13461">MTTVSLDIGETKSLGGVDMYAIIETGGKQYKVEKDQILHVENLNIEEGGEVVFDKVLLVSGDDGAITVGKPYVKGATVKASVLKNGKSKKIIVFKYKAKKNQRKKRGHRQPFTRVEIKELAI</sequence>
<comment type="caution">
    <text evidence="8">The sequence shown here is derived from an EMBL/GenBank/DDBJ whole genome shotgun (WGS) entry which is preliminary data.</text>
</comment>
<keyword evidence="2 6" id="KW-0699">rRNA-binding</keyword>
<keyword evidence="5 6" id="KW-0687">Ribonucleoprotein</keyword>
<reference evidence="8 9" key="1">
    <citation type="submission" date="2018-04" db="EMBL/GenBank/DDBJ databases">
        <title>Genomic Encyclopedia of Type Strains, Phase IV (KMG-IV): sequencing the most valuable type-strain genomes for metagenomic binning, comparative biology and taxonomic classification.</title>
        <authorList>
            <person name="Goeker M."/>
        </authorList>
    </citation>
    <scope>NUCLEOTIDE SEQUENCE [LARGE SCALE GENOMIC DNA]</scope>
    <source>
        <strain evidence="8 9">DSM 20705</strain>
    </source>
</reference>
<accession>A0A2U1E4N4</accession>
<keyword evidence="3 6" id="KW-0694">RNA-binding</keyword>
<dbReference type="PROSITE" id="PS01169">
    <property type="entry name" value="RIBOSOMAL_L21"/>
    <property type="match status" value="1"/>
</dbReference>
<comment type="function">
    <text evidence="6 7">This protein binds to 23S rRNA in the presence of protein L20.</text>
</comment>
<name>A0A2U1E4N4_9FIRM</name>
<dbReference type="Proteomes" id="UP000245793">
    <property type="component" value="Unassembled WGS sequence"/>
</dbReference>
<evidence type="ECO:0000256" key="5">
    <source>
        <dbReference type="ARBA" id="ARBA00023274"/>
    </source>
</evidence>
<dbReference type="GO" id="GO:1990904">
    <property type="term" value="C:ribonucleoprotein complex"/>
    <property type="evidence" value="ECO:0007669"/>
    <property type="project" value="UniProtKB-KW"/>
</dbReference>
<evidence type="ECO:0000313" key="8">
    <source>
        <dbReference type="EMBL" id="PVY94906.1"/>
    </source>
</evidence>
<dbReference type="GO" id="GO:0006412">
    <property type="term" value="P:translation"/>
    <property type="evidence" value="ECO:0007669"/>
    <property type="project" value="UniProtKB-UniRule"/>
</dbReference>
<dbReference type="InterPro" id="IPR018258">
    <property type="entry name" value="Ribosomal_bL21_CS"/>
</dbReference>
<dbReference type="InterPro" id="IPR036164">
    <property type="entry name" value="bL21-like_sf"/>
</dbReference>
<gene>
    <name evidence="6" type="primary">rplU</name>
    <name evidence="8" type="ORF">C7381_103145</name>
</gene>
<evidence type="ECO:0000256" key="3">
    <source>
        <dbReference type="ARBA" id="ARBA00022884"/>
    </source>
</evidence>
<dbReference type="EMBL" id="QEKV01000003">
    <property type="protein sequence ID" value="PVY94906.1"/>
    <property type="molecule type" value="Genomic_DNA"/>
</dbReference>
<evidence type="ECO:0000256" key="6">
    <source>
        <dbReference type="HAMAP-Rule" id="MF_01363"/>
    </source>
</evidence>
<dbReference type="GO" id="GO:0003735">
    <property type="term" value="F:structural constituent of ribosome"/>
    <property type="evidence" value="ECO:0007669"/>
    <property type="project" value="InterPro"/>
</dbReference>
<comment type="similarity">
    <text evidence="1 6 7">Belongs to the bacterial ribosomal protein bL21 family.</text>
</comment>
<organism evidence="8 9">
    <name type="scientific">Ezakiella coagulans</name>
    <dbReference type="NCBI Taxonomy" id="46507"/>
    <lineage>
        <taxon>Bacteria</taxon>
        <taxon>Bacillati</taxon>
        <taxon>Bacillota</taxon>
        <taxon>Tissierellia</taxon>
        <taxon>Ezakiella</taxon>
    </lineage>
</organism>
<dbReference type="InterPro" id="IPR001787">
    <property type="entry name" value="Ribosomal_bL21"/>
</dbReference>
<evidence type="ECO:0000256" key="1">
    <source>
        <dbReference type="ARBA" id="ARBA00008563"/>
    </source>
</evidence>
<dbReference type="AlphaFoldDB" id="A0A2U1E4N4"/>
<dbReference type="PANTHER" id="PTHR21349:SF0">
    <property type="entry name" value="LARGE RIBOSOMAL SUBUNIT PROTEIN BL21M"/>
    <property type="match status" value="1"/>
</dbReference>
<proteinExistence type="inferred from homology"/>
<dbReference type="InterPro" id="IPR028909">
    <property type="entry name" value="bL21-like"/>
</dbReference>
<dbReference type="NCBIfam" id="TIGR00061">
    <property type="entry name" value="L21"/>
    <property type="match status" value="1"/>
</dbReference>
<dbReference type="Pfam" id="PF00829">
    <property type="entry name" value="Ribosomal_L21p"/>
    <property type="match status" value="1"/>
</dbReference>
<dbReference type="PANTHER" id="PTHR21349">
    <property type="entry name" value="50S RIBOSOMAL PROTEIN L21"/>
    <property type="match status" value="1"/>
</dbReference>
<comment type="subunit">
    <text evidence="6">Part of the 50S ribosomal subunit. Contacts protein L20.</text>
</comment>
<keyword evidence="4 6" id="KW-0689">Ribosomal protein</keyword>
<protein>
    <recommendedName>
        <fullName evidence="6">Large ribosomal subunit protein bL21</fullName>
    </recommendedName>
</protein>
<dbReference type="SUPFAM" id="SSF141091">
    <property type="entry name" value="L21p-like"/>
    <property type="match status" value="1"/>
</dbReference>
<dbReference type="GO" id="GO:0019843">
    <property type="term" value="F:rRNA binding"/>
    <property type="evidence" value="ECO:0007669"/>
    <property type="project" value="UniProtKB-UniRule"/>
</dbReference>
<evidence type="ECO:0000256" key="4">
    <source>
        <dbReference type="ARBA" id="ARBA00022980"/>
    </source>
</evidence>
<dbReference type="HAMAP" id="MF_01363">
    <property type="entry name" value="Ribosomal_bL21"/>
    <property type="match status" value="1"/>
</dbReference>
<evidence type="ECO:0000256" key="7">
    <source>
        <dbReference type="RuleBase" id="RU000562"/>
    </source>
</evidence>
<evidence type="ECO:0000313" key="9">
    <source>
        <dbReference type="Proteomes" id="UP000245793"/>
    </source>
</evidence>
<dbReference type="GO" id="GO:0005737">
    <property type="term" value="C:cytoplasm"/>
    <property type="evidence" value="ECO:0007669"/>
    <property type="project" value="UniProtKB-ARBA"/>
</dbReference>